<sequence>MSVPCLRRAHFSSHYQRPQKRYGKNNLEERNSMLPALLQAETSTTGNCRPYGLVKIKGFATGTAYKDYACYSDHAQQDYLSGQLTPSLPSSRSPNSLHSHISSYTHLNSRQTSLAYIGRYYQLTPKLITLNDAAQHSRSEHSTPGTQNIPKLNPAKTPVRINYAAQRLPELLTRKLFSLETARNWFHNYELLSSKLKTANITGLHRMLLTAYA</sequence>
<evidence type="ECO:0000256" key="1">
    <source>
        <dbReference type="SAM" id="MobiDB-lite"/>
    </source>
</evidence>
<gene>
    <name evidence="2" type="ORF">F511_17286</name>
</gene>
<proteinExistence type="predicted"/>
<evidence type="ECO:0000313" key="3">
    <source>
        <dbReference type="Proteomes" id="UP000250235"/>
    </source>
</evidence>
<protein>
    <submittedName>
        <fullName evidence="2">Uncharacterized protein</fullName>
    </submittedName>
</protein>
<dbReference type="EMBL" id="KV017233">
    <property type="protein sequence ID" value="KZV18721.1"/>
    <property type="molecule type" value="Genomic_DNA"/>
</dbReference>
<dbReference type="Proteomes" id="UP000250235">
    <property type="component" value="Unassembled WGS sequence"/>
</dbReference>
<evidence type="ECO:0000313" key="2">
    <source>
        <dbReference type="EMBL" id="KZV18721.1"/>
    </source>
</evidence>
<dbReference type="AlphaFoldDB" id="A0A2Z7AAS2"/>
<name>A0A2Z7AAS2_9LAMI</name>
<feature type="region of interest" description="Disordered" evidence="1">
    <location>
        <begin position="133"/>
        <end position="154"/>
    </location>
</feature>
<organism evidence="2 3">
    <name type="scientific">Dorcoceras hygrometricum</name>
    <dbReference type="NCBI Taxonomy" id="472368"/>
    <lineage>
        <taxon>Eukaryota</taxon>
        <taxon>Viridiplantae</taxon>
        <taxon>Streptophyta</taxon>
        <taxon>Embryophyta</taxon>
        <taxon>Tracheophyta</taxon>
        <taxon>Spermatophyta</taxon>
        <taxon>Magnoliopsida</taxon>
        <taxon>eudicotyledons</taxon>
        <taxon>Gunneridae</taxon>
        <taxon>Pentapetalae</taxon>
        <taxon>asterids</taxon>
        <taxon>lamiids</taxon>
        <taxon>Lamiales</taxon>
        <taxon>Gesneriaceae</taxon>
        <taxon>Didymocarpoideae</taxon>
        <taxon>Trichosporeae</taxon>
        <taxon>Loxocarpinae</taxon>
        <taxon>Dorcoceras</taxon>
    </lineage>
</organism>
<accession>A0A2Z7AAS2</accession>
<keyword evidence="3" id="KW-1185">Reference proteome</keyword>
<reference evidence="2 3" key="1">
    <citation type="journal article" date="2015" name="Proc. Natl. Acad. Sci. U.S.A.">
        <title>The resurrection genome of Boea hygrometrica: A blueprint for survival of dehydration.</title>
        <authorList>
            <person name="Xiao L."/>
            <person name="Yang G."/>
            <person name="Zhang L."/>
            <person name="Yang X."/>
            <person name="Zhao S."/>
            <person name="Ji Z."/>
            <person name="Zhou Q."/>
            <person name="Hu M."/>
            <person name="Wang Y."/>
            <person name="Chen M."/>
            <person name="Xu Y."/>
            <person name="Jin H."/>
            <person name="Xiao X."/>
            <person name="Hu G."/>
            <person name="Bao F."/>
            <person name="Hu Y."/>
            <person name="Wan P."/>
            <person name="Li L."/>
            <person name="Deng X."/>
            <person name="Kuang T."/>
            <person name="Xiang C."/>
            <person name="Zhu J.K."/>
            <person name="Oliver M.J."/>
            <person name="He Y."/>
        </authorList>
    </citation>
    <scope>NUCLEOTIDE SEQUENCE [LARGE SCALE GENOMIC DNA]</scope>
    <source>
        <strain evidence="3">cv. XS01</strain>
    </source>
</reference>